<dbReference type="PANTHER" id="PTHR12266:SF32">
    <property type="entry name" value="SODIUM_CALCIUM EXCHANGER MEMBRANE REGION DOMAIN-CONTAINING PROTEIN"/>
    <property type="match status" value="1"/>
</dbReference>
<keyword evidence="3" id="KW-0915">Sodium</keyword>
<dbReference type="EMBL" id="AP003234">
    <property type="protein sequence ID" value="BAD68187.1"/>
    <property type="molecule type" value="Genomic_DNA"/>
</dbReference>
<sequence length="378" mass="40470">MDLKQVATTLPHATNIRGGAHGNRRTSSGSPHWIRNSTSTEVVISLGSSHVVEGTGAPTSLRSLDGGAMVTSRERHVSRATRAALPSPFTLFVGEASRQWEVDLKTRETGLEGTYQEDPYCRHHWRGLGGGARANLDDGGAHRPKPFKRAAAVVWDGRQRQRGAPRRQQGGKWDAEAGAAAAWDAAAAAAAWGAEAAVAWEEPAAVQGRRRRRTGLSRRIPTPPGGGRVVPRPALPPPPRPAPPRPPHPASPPLPHSKPTSTPRTFTHHLVDLLHSPLYLPRRLTISDIAVHRWSKRTAVASALLSPLLLAAITARHHNNHPPVLLTISLAGVLLAAAAAATTDAASPPKSRSSRLPALWSYVLARELVSLLVSLLEK</sequence>
<organism evidence="6">
    <name type="scientific">Oryza sativa subsp. japonica</name>
    <name type="common">Rice</name>
    <dbReference type="NCBI Taxonomy" id="39947"/>
    <lineage>
        <taxon>Eukaryota</taxon>
        <taxon>Viridiplantae</taxon>
        <taxon>Streptophyta</taxon>
        <taxon>Embryophyta</taxon>
        <taxon>Tracheophyta</taxon>
        <taxon>Spermatophyta</taxon>
        <taxon>Magnoliopsida</taxon>
        <taxon>Liliopsida</taxon>
        <taxon>Poales</taxon>
        <taxon>Poaceae</taxon>
        <taxon>BOP clade</taxon>
        <taxon>Oryzoideae</taxon>
        <taxon>Oryzeae</taxon>
        <taxon>Oryzinae</taxon>
        <taxon>Oryza</taxon>
        <taxon>Oryza sativa</taxon>
    </lineage>
</organism>
<evidence type="ECO:0000256" key="5">
    <source>
        <dbReference type="SAM" id="MobiDB-lite"/>
    </source>
</evidence>
<accession>Q5VQU0</accession>
<evidence type="ECO:0000256" key="3">
    <source>
        <dbReference type="ARBA" id="ARBA00023053"/>
    </source>
</evidence>
<keyword evidence="2" id="KW-0050">Antiport</keyword>
<keyword evidence="4" id="KW-0406">Ion transport</keyword>
<keyword evidence="1" id="KW-0813">Transport</keyword>
<evidence type="ECO:0000313" key="6">
    <source>
        <dbReference type="EMBL" id="BAD68187.1"/>
    </source>
</evidence>
<dbReference type="AlphaFoldDB" id="Q5VQU0"/>
<feature type="compositionally biased region" description="Polar residues" evidence="5">
    <location>
        <begin position="25"/>
        <end position="36"/>
    </location>
</feature>
<reference evidence="6" key="1">
    <citation type="journal article" date="2002" name="Nature">
        <title>The genome sequence and structure of rice chromosome 1.</title>
        <authorList>
            <person name="Sasaki T."/>
            <person name="Matsumoto T."/>
            <person name="Yamamoto K."/>
            <person name="Sakata K."/>
            <person name="Baba T."/>
            <person name="Katayose Y."/>
            <person name="Wu J."/>
            <person name="Niimura Y."/>
            <person name="Cheng Z."/>
            <person name="Nagamura Y."/>
            <person name="Antonio B.A."/>
            <person name="Kanamori H."/>
            <person name="Hosokawa S."/>
            <person name="Masukawa M."/>
            <person name="Arikawa K."/>
            <person name="Chiden Y."/>
            <person name="Hayashi M."/>
            <person name="Okamoto M."/>
            <person name="Ando T."/>
            <person name="Aoki H."/>
            <person name="Arita K."/>
            <person name="Hamada M."/>
            <person name="Harada C."/>
            <person name="Hijishita S."/>
            <person name="Honda M."/>
            <person name="Ichikawa Y."/>
            <person name="Idonuma A."/>
            <person name="Iijima M."/>
            <person name="Ikeda M."/>
            <person name="Ikeno M."/>
            <person name="Itoh S."/>
            <person name="Itoh T."/>
            <person name="Itoh Y."/>
            <person name="Itoh Y."/>
            <person name="Iwabuchi A."/>
            <person name="Kamiya K."/>
            <person name="Karasawa W."/>
            <person name="Katagiri S."/>
            <person name="Kikuta A."/>
            <person name="Kobayashi N."/>
            <person name="Kono I."/>
            <person name="Machita K."/>
            <person name="Maehara T."/>
            <person name="Mizuno H."/>
            <person name="Mizubayashi T."/>
            <person name="Mukai Y."/>
            <person name="Nagasaki H."/>
            <person name="Nakashima M."/>
            <person name="Nakama Y."/>
            <person name="Nakamichi Y."/>
            <person name="Nakamura M."/>
            <person name="Namiki N."/>
            <person name="Negishi M."/>
            <person name="Ohta I."/>
            <person name="Ono N."/>
            <person name="Saji S."/>
            <person name="Sakai K."/>
            <person name="Shibata M."/>
            <person name="Shimokawa T."/>
            <person name="Shomura A."/>
            <person name="Song J."/>
            <person name="Takazaki Y."/>
            <person name="Terasawa K."/>
            <person name="Tsuji K."/>
            <person name="Waki K."/>
            <person name="Yamagata H."/>
            <person name="Yamane H."/>
            <person name="Yoshiki S."/>
            <person name="Yoshihara R."/>
            <person name="Yukawa K."/>
            <person name="Zhong H."/>
            <person name="Iwama H."/>
            <person name="Endo T."/>
            <person name="Ito H."/>
            <person name="Hahn J.H."/>
            <person name="Kim H.I."/>
            <person name="Eun M.Y."/>
            <person name="Yano M."/>
            <person name="Jiang J."/>
            <person name="Gojobori T."/>
        </authorList>
    </citation>
    <scope>NUCLEOTIDE SEQUENCE [LARGE SCALE GENOMIC DNA]</scope>
</reference>
<dbReference type="InterPro" id="IPR051359">
    <property type="entry name" value="CaCA_antiporter"/>
</dbReference>
<feature type="compositionally biased region" description="Pro residues" evidence="5">
    <location>
        <begin position="233"/>
        <end position="256"/>
    </location>
</feature>
<feature type="compositionally biased region" description="Polar residues" evidence="5">
    <location>
        <begin position="1"/>
        <end position="12"/>
    </location>
</feature>
<feature type="region of interest" description="Disordered" evidence="5">
    <location>
        <begin position="1"/>
        <end position="36"/>
    </location>
</feature>
<evidence type="ECO:0000256" key="1">
    <source>
        <dbReference type="ARBA" id="ARBA00022448"/>
    </source>
</evidence>
<protein>
    <submittedName>
        <fullName evidence="6">Sodium/calcium exchanger protein-like</fullName>
    </submittedName>
</protein>
<dbReference type="Proteomes" id="UP000817658">
    <property type="component" value="Chromosome 1"/>
</dbReference>
<evidence type="ECO:0000256" key="4">
    <source>
        <dbReference type="ARBA" id="ARBA00023201"/>
    </source>
</evidence>
<evidence type="ECO:0000256" key="2">
    <source>
        <dbReference type="ARBA" id="ARBA00022449"/>
    </source>
</evidence>
<dbReference type="PANTHER" id="PTHR12266">
    <property type="entry name" value="NA+/CA2+ K+ INDEPENDENT EXCHANGER"/>
    <property type="match status" value="1"/>
</dbReference>
<keyword evidence="4" id="KW-0739">Sodium transport</keyword>
<name>Q5VQU0_ORYSJ</name>
<proteinExistence type="predicted"/>
<dbReference type="GO" id="GO:0006814">
    <property type="term" value="P:sodium ion transport"/>
    <property type="evidence" value="ECO:0007669"/>
    <property type="project" value="UniProtKB-KW"/>
</dbReference>
<feature type="region of interest" description="Disordered" evidence="5">
    <location>
        <begin position="155"/>
        <end position="174"/>
    </location>
</feature>
<gene>
    <name evidence="6" type="primary">P0038D11.22</name>
</gene>
<feature type="region of interest" description="Disordered" evidence="5">
    <location>
        <begin position="203"/>
        <end position="264"/>
    </location>
</feature>
<dbReference type="GO" id="GO:0015297">
    <property type="term" value="F:antiporter activity"/>
    <property type="evidence" value="ECO:0007669"/>
    <property type="project" value="UniProtKB-KW"/>
</dbReference>